<comment type="caution">
    <text evidence="1">The sequence shown here is derived from an EMBL/GenBank/DDBJ whole genome shotgun (WGS) entry which is preliminary data.</text>
</comment>
<dbReference type="PANTHER" id="PTHR10151:SF120">
    <property type="entry name" value="BIS(5'-ADENOSYL)-TRIPHOSPHATASE"/>
    <property type="match status" value="1"/>
</dbReference>
<dbReference type="RefSeq" id="WP_307204894.1">
    <property type="nucleotide sequence ID" value="NZ_JAUSSU010000006.1"/>
</dbReference>
<dbReference type="Pfam" id="PF01663">
    <property type="entry name" value="Phosphodiest"/>
    <property type="match status" value="1"/>
</dbReference>
<proteinExistence type="predicted"/>
<organism evidence="1 2">
    <name type="scientific">Paenibacillus harenae</name>
    <dbReference type="NCBI Taxonomy" id="306543"/>
    <lineage>
        <taxon>Bacteria</taxon>
        <taxon>Bacillati</taxon>
        <taxon>Bacillota</taxon>
        <taxon>Bacilli</taxon>
        <taxon>Bacillales</taxon>
        <taxon>Paenibacillaceae</taxon>
        <taxon>Paenibacillus</taxon>
    </lineage>
</organism>
<evidence type="ECO:0000313" key="2">
    <source>
        <dbReference type="Proteomes" id="UP001229346"/>
    </source>
</evidence>
<dbReference type="PROSITE" id="PS51257">
    <property type="entry name" value="PROKAR_LIPOPROTEIN"/>
    <property type="match status" value="1"/>
</dbReference>
<name>A0ABT9U5Y5_PAEHA</name>
<gene>
    <name evidence="1" type="ORF">J2T15_003092</name>
</gene>
<sequence>MRILKIRIGMIALLLLSLLVCSCSKPNPKETDLLHIASKARQQEKSGKAEHKKVILLVADSLLYQSIDRGLEQNSLPAIKSLIDHGQYYKNVVSSFPTMSVTIDTTLLTGAYPNEHGLPGLIWYSEDENRIVNYGTGPMEIIKQGIKEIADDTLVNLNGKHIKQTAKTIYEEIDKADKITTGSINGLIYRGPTAHKLSIPQWIKTPISLPDPIKVKGPDFLSFGVFTNPLADKVKLPVQITDRLGFTNEFALQTTEYLIRHQLLPDFLYVYLPDLDQKLHRRGPDDMDGVIKLDNQLQRLLQAFGSTEKAIQEVVIMVIGDSGMSDILPKDQDPIVDLTKLLKDYRIQKPGADITGDTEIVLAVNETMAYVYKLHTQQTLPNIAGKLMNDKRIDLIAWREGDWIRARQGGTGRSLSYRAGGRWKDEYGQSWTWEGDASVMGMGVDQKQSRLSYGQFPDGLQRLSGALHSHKGQFFVVTTKEGYELTGGSSPEHTGGAGHGAMNANVSLVPLIVAGTNHKPDKLRMVDMKDYILDLIRERQ</sequence>
<dbReference type="Proteomes" id="UP001229346">
    <property type="component" value="Unassembled WGS sequence"/>
</dbReference>
<dbReference type="InterPro" id="IPR017850">
    <property type="entry name" value="Alkaline_phosphatase_core_sf"/>
</dbReference>
<dbReference type="InterPro" id="IPR002591">
    <property type="entry name" value="Phosphodiest/P_Trfase"/>
</dbReference>
<accession>A0ABT9U5Y5</accession>
<dbReference type="PANTHER" id="PTHR10151">
    <property type="entry name" value="ECTONUCLEOTIDE PYROPHOSPHATASE/PHOSPHODIESTERASE"/>
    <property type="match status" value="1"/>
</dbReference>
<evidence type="ECO:0000313" key="1">
    <source>
        <dbReference type="EMBL" id="MDQ0113649.1"/>
    </source>
</evidence>
<dbReference type="Gene3D" id="3.40.720.10">
    <property type="entry name" value="Alkaline Phosphatase, subunit A"/>
    <property type="match status" value="1"/>
</dbReference>
<reference evidence="1 2" key="1">
    <citation type="submission" date="2023-07" db="EMBL/GenBank/DDBJ databases">
        <title>Sorghum-associated microbial communities from plants grown in Nebraska, USA.</title>
        <authorList>
            <person name="Schachtman D."/>
        </authorList>
    </citation>
    <scope>NUCLEOTIDE SEQUENCE [LARGE SCALE GENOMIC DNA]</scope>
    <source>
        <strain evidence="1 2">CC482</strain>
    </source>
</reference>
<dbReference type="EMBL" id="JAUSSU010000006">
    <property type="protein sequence ID" value="MDQ0113649.1"/>
    <property type="molecule type" value="Genomic_DNA"/>
</dbReference>
<dbReference type="SUPFAM" id="SSF53649">
    <property type="entry name" value="Alkaline phosphatase-like"/>
    <property type="match status" value="1"/>
</dbReference>
<protein>
    <submittedName>
        <fullName evidence="1">AlkP superfamily pyrophosphatase or phosphodiesterase</fullName>
    </submittedName>
</protein>
<keyword evidence="2" id="KW-1185">Reference proteome</keyword>